<dbReference type="Proteomes" id="UP000324800">
    <property type="component" value="Unassembled WGS sequence"/>
</dbReference>
<dbReference type="OrthoDB" id="514777at2759"/>
<feature type="compositionally biased region" description="Basic and acidic residues" evidence="1">
    <location>
        <begin position="264"/>
        <end position="276"/>
    </location>
</feature>
<protein>
    <submittedName>
        <fullName evidence="2">Uncharacterized protein</fullName>
    </submittedName>
</protein>
<organism evidence="2 3">
    <name type="scientific">Streblomastix strix</name>
    <dbReference type="NCBI Taxonomy" id="222440"/>
    <lineage>
        <taxon>Eukaryota</taxon>
        <taxon>Metamonada</taxon>
        <taxon>Preaxostyla</taxon>
        <taxon>Oxymonadida</taxon>
        <taxon>Streblomastigidae</taxon>
        <taxon>Streblomastix</taxon>
    </lineage>
</organism>
<feature type="compositionally biased region" description="Basic and acidic residues" evidence="1">
    <location>
        <begin position="234"/>
        <end position="256"/>
    </location>
</feature>
<dbReference type="InterPro" id="IPR016024">
    <property type="entry name" value="ARM-type_fold"/>
</dbReference>
<dbReference type="AlphaFoldDB" id="A0A5J4UED5"/>
<name>A0A5J4UED5_9EUKA</name>
<feature type="region of interest" description="Disordered" evidence="1">
    <location>
        <begin position="51"/>
        <end position="72"/>
    </location>
</feature>
<dbReference type="EMBL" id="SNRW01016678">
    <property type="protein sequence ID" value="KAA6369116.1"/>
    <property type="molecule type" value="Genomic_DNA"/>
</dbReference>
<feature type="compositionally biased region" description="Acidic residues" evidence="1">
    <location>
        <begin position="52"/>
        <end position="72"/>
    </location>
</feature>
<evidence type="ECO:0000313" key="2">
    <source>
        <dbReference type="EMBL" id="KAA6369116.1"/>
    </source>
</evidence>
<comment type="caution">
    <text evidence="2">The sequence shown here is derived from an EMBL/GenBank/DDBJ whole genome shotgun (WGS) entry which is preliminary data.</text>
</comment>
<sequence length="276" mass="33002">MLYEKGVYDEQFARLYAELSAVLIGQLKEIDVQEEIEKDRNKEKYKKFGGIEEVDDYDEDDEEEEDNESKDEFEEKRKRMIYQYKRLYKALQRNALLKKLLIQCVKNEFNDEREKSKQMALKEKQKKSDKEIEKVYEISEELHKVRVKGNVIFAGELVNCGVINTKEGSKFLSALCERTTPGSPNEMNMEVIIVGHLSTRIKFKLQEVLDFYKNGWPKRIASYRYQERLNQLQQKEKEKEKAKEREKDIERGKEQEYEPLQPLKVDEQTEKQKKFK</sequence>
<feature type="region of interest" description="Disordered" evidence="1">
    <location>
        <begin position="233"/>
        <end position="276"/>
    </location>
</feature>
<evidence type="ECO:0000256" key="1">
    <source>
        <dbReference type="SAM" id="MobiDB-lite"/>
    </source>
</evidence>
<gene>
    <name evidence="2" type="ORF">EZS28_035357</name>
</gene>
<dbReference type="Gene3D" id="1.25.40.180">
    <property type="match status" value="1"/>
</dbReference>
<accession>A0A5J4UED5</accession>
<proteinExistence type="predicted"/>
<reference evidence="2 3" key="1">
    <citation type="submission" date="2019-03" db="EMBL/GenBank/DDBJ databases">
        <title>Single cell metagenomics reveals metabolic interactions within the superorganism composed of flagellate Streblomastix strix and complex community of Bacteroidetes bacteria on its surface.</title>
        <authorList>
            <person name="Treitli S.C."/>
            <person name="Kolisko M."/>
            <person name="Husnik F."/>
            <person name="Keeling P."/>
            <person name="Hampl V."/>
        </authorList>
    </citation>
    <scope>NUCLEOTIDE SEQUENCE [LARGE SCALE GENOMIC DNA]</scope>
    <source>
        <strain evidence="2">ST1C</strain>
    </source>
</reference>
<evidence type="ECO:0000313" key="3">
    <source>
        <dbReference type="Proteomes" id="UP000324800"/>
    </source>
</evidence>
<dbReference type="SUPFAM" id="SSF48371">
    <property type="entry name" value="ARM repeat"/>
    <property type="match status" value="1"/>
</dbReference>